<name>A0A1E7DJY4_9BACI</name>
<sequence>MNRVLRGHHLLCVHGFRGMGYSEAFADTMAEIVKEIRDETIDFPIQVQMLLDDACAACPHNGGTICAAGPQSEDHVTSMDRRVLNKLGLQPGGIYSKSYLVRLTAEKIQADDLDHICAGCSWLSYGVCKEGIENLRRGNILQQ</sequence>
<comment type="caution">
    <text evidence="1">The sequence shown here is derived from an EMBL/GenBank/DDBJ whole genome shotgun (WGS) entry which is preliminary data.</text>
</comment>
<accession>A0A1E7DJY4</accession>
<dbReference type="Pfam" id="PF06935">
    <property type="entry name" value="DUF1284"/>
    <property type="match status" value="1"/>
</dbReference>
<evidence type="ECO:0000313" key="1">
    <source>
        <dbReference type="EMBL" id="OES43400.1"/>
    </source>
</evidence>
<reference evidence="1 2" key="1">
    <citation type="submission" date="2016-06" db="EMBL/GenBank/DDBJ databases">
        <title>Domibacillus iocasae genome sequencing.</title>
        <authorList>
            <person name="Verma A."/>
            <person name="Pal Y."/>
            <person name="Ojha A.K."/>
            <person name="Krishnamurthi S."/>
        </authorList>
    </citation>
    <scope>NUCLEOTIDE SEQUENCE [LARGE SCALE GENOMIC DNA]</scope>
    <source>
        <strain evidence="1 2">DSM 29979</strain>
    </source>
</reference>
<dbReference type="InterPro" id="IPR009702">
    <property type="entry name" value="DUF1284"/>
</dbReference>
<dbReference type="RefSeq" id="WP_069939838.1">
    <property type="nucleotide sequence ID" value="NZ_MAMP01000025.1"/>
</dbReference>
<dbReference type="EMBL" id="MAMP01000025">
    <property type="protein sequence ID" value="OES43400.1"/>
    <property type="molecule type" value="Genomic_DNA"/>
</dbReference>
<proteinExistence type="predicted"/>
<dbReference type="STRING" id="1714016.BA724_13310"/>
<gene>
    <name evidence="1" type="ORF">BA724_13310</name>
</gene>
<dbReference type="Proteomes" id="UP000095658">
    <property type="component" value="Unassembled WGS sequence"/>
</dbReference>
<dbReference type="OrthoDB" id="121064at2"/>
<dbReference type="AlphaFoldDB" id="A0A1E7DJY4"/>
<evidence type="ECO:0008006" key="3">
    <source>
        <dbReference type="Google" id="ProtNLM"/>
    </source>
</evidence>
<organism evidence="1 2">
    <name type="scientific">Domibacillus iocasae</name>
    <dbReference type="NCBI Taxonomy" id="1714016"/>
    <lineage>
        <taxon>Bacteria</taxon>
        <taxon>Bacillati</taxon>
        <taxon>Bacillota</taxon>
        <taxon>Bacilli</taxon>
        <taxon>Bacillales</taxon>
        <taxon>Bacillaceae</taxon>
        <taxon>Domibacillus</taxon>
    </lineage>
</organism>
<keyword evidence="2" id="KW-1185">Reference proteome</keyword>
<protein>
    <recommendedName>
        <fullName evidence="3">[Fe-S]-binding protein</fullName>
    </recommendedName>
</protein>
<evidence type="ECO:0000313" key="2">
    <source>
        <dbReference type="Proteomes" id="UP000095658"/>
    </source>
</evidence>